<dbReference type="VEuPathDB" id="FungiDB:G647_05551"/>
<reference evidence="3 4" key="1">
    <citation type="submission" date="2013-03" db="EMBL/GenBank/DDBJ databases">
        <title>The Genome Sequence of Cladophialophora carrionii CBS 160.54.</title>
        <authorList>
            <consortium name="The Broad Institute Genomics Platform"/>
            <person name="Cuomo C."/>
            <person name="de Hoog S."/>
            <person name="Gorbushina A."/>
            <person name="Walker B."/>
            <person name="Young S.K."/>
            <person name="Zeng Q."/>
            <person name="Gargeya S."/>
            <person name="Fitzgerald M."/>
            <person name="Haas B."/>
            <person name="Abouelleil A."/>
            <person name="Allen A.W."/>
            <person name="Alvarado L."/>
            <person name="Arachchi H.M."/>
            <person name="Berlin A.M."/>
            <person name="Chapman S.B."/>
            <person name="Gainer-Dewar J."/>
            <person name="Goldberg J."/>
            <person name="Griggs A."/>
            <person name="Gujja S."/>
            <person name="Hansen M."/>
            <person name="Howarth C."/>
            <person name="Imamovic A."/>
            <person name="Ireland A."/>
            <person name="Larimer J."/>
            <person name="McCowan C."/>
            <person name="Murphy C."/>
            <person name="Pearson M."/>
            <person name="Poon T.W."/>
            <person name="Priest M."/>
            <person name="Roberts A."/>
            <person name="Saif S."/>
            <person name="Shea T."/>
            <person name="Sisk P."/>
            <person name="Sykes S."/>
            <person name="Wortman J."/>
            <person name="Nusbaum C."/>
            <person name="Birren B."/>
        </authorList>
    </citation>
    <scope>NUCLEOTIDE SEQUENCE [LARGE SCALE GENOMIC DNA]</scope>
    <source>
        <strain evidence="3 4">CBS 160.54</strain>
    </source>
</reference>
<proteinExistence type="predicted"/>
<feature type="compositionally biased region" description="Basic and acidic residues" evidence="2">
    <location>
        <begin position="133"/>
        <end position="143"/>
    </location>
</feature>
<organism evidence="3 4">
    <name type="scientific">Cladophialophora carrionii CBS 160.54</name>
    <dbReference type="NCBI Taxonomy" id="1279043"/>
    <lineage>
        <taxon>Eukaryota</taxon>
        <taxon>Fungi</taxon>
        <taxon>Dikarya</taxon>
        <taxon>Ascomycota</taxon>
        <taxon>Pezizomycotina</taxon>
        <taxon>Eurotiomycetes</taxon>
        <taxon>Chaetothyriomycetidae</taxon>
        <taxon>Chaetothyriales</taxon>
        <taxon>Herpotrichiellaceae</taxon>
        <taxon>Cladophialophora</taxon>
    </lineage>
</organism>
<feature type="coiled-coil region" evidence="1">
    <location>
        <begin position="4"/>
        <end position="38"/>
    </location>
</feature>
<feature type="compositionally biased region" description="Basic and acidic residues" evidence="2">
    <location>
        <begin position="236"/>
        <end position="249"/>
    </location>
</feature>
<feature type="compositionally biased region" description="Basic residues" evidence="2">
    <location>
        <begin position="250"/>
        <end position="262"/>
    </location>
</feature>
<dbReference type="HOGENOM" id="CLU_897150_0_0_1"/>
<evidence type="ECO:0000313" key="3">
    <source>
        <dbReference type="EMBL" id="ETI23745.1"/>
    </source>
</evidence>
<name>V9DA73_9EURO</name>
<feature type="compositionally biased region" description="Basic and acidic residues" evidence="2">
    <location>
        <begin position="97"/>
        <end position="110"/>
    </location>
</feature>
<evidence type="ECO:0000256" key="1">
    <source>
        <dbReference type="SAM" id="Coils"/>
    </source>
</evidence>
<feature type="region of interest" description="Disordered" evidence="2">
    <location>
        <begin position="48"/>
        <end position="276"/>
    </location>
</feature>
<feature type="compositionally biased region" description="Basic and acidic residues" evidence="2">
    <location>
        <begin position="58"/>
        <end position="68"/>
    </location>
</feature>
<dbReference type="GeneID" id="19984044"/>
<dbReference type="Proteomes" id="UP000030678">
    <property type="component" value="Unassembled WGS sequence"/>
</dbReference>
<keyword evidence="1" id="KW-0175">Coiled coil</keyword>
<gene>
    <name evidence="3" type="ORF">G647_05551</name>
</gene>
<evidence type="ECO:0000256" key="2">
    <source>
        <dbReference type="SAM" id="MobiDB-lite"/>
    </source>
</evidence>
<dbReference type="OrthoDB" id="10440813at2759"/>
<dbReference type="EMBL" id="KB822705">
    <property type="protein sequence ID" value="ETI23745.1"/>
    <property type="molecule type" value="Genomic_DNA"/>
</dbReference>
<feature type="compositionally biased region" description="Polar residues" evidence="2">
    <location>
        <begin position="111"/>
        <end position="126"/>
    </location>
</feature>
<dbReference type="RefSeq" id="XP_008728100.1">
    <property type="nucleotide sequence ID" value="XM_008729878.1"/>
</dbReference>
<accession>V9DA73</accession>
<sequence length="310" mass="34288">MASRIQLQYELAQIELEKRQLNLEERQLELERKELTVKHRLMQLMTIDLTEDSAQVKTESRDGSRDDPQVTSSSMLSAELPSAGEPRADSTTNSAPGHEDEATVEEKPEKSVSSNSTPAGTTTEPSLTAEARPQQEAEHEQQRCRSPAPAPAPTPISARTPTSQLADTPTDDQGLLAMFMAKPSHTMPEPQTGVKRGCIDRDDDSPISDVPAKMPRRRKINCGSDEEPLTSCGSGKEPRRSKIKLERTRNRLSTRRSRAKGVKKADSRGNGRLTGTEQSNLISSYTDLFLKHIQTIEQGLTSISSRMRKT</sequence>
<dbReference type="AlphaFoldDB" id="V9DA73"/>
<evidence type="ECO:0000313" key="4">
    <source>
        <dbReference type="Proteomes" id="UP000030678"/>
    </source>
</evidence>
<protein>
    <submittedName>
        <fullName evidence="3">Uncharacterized protein</fullName>
    </submittedName>
</protein>